<comment type="caution">
    <text evidence="1">The sequence shown here is derived from an EMBL/GenBank/DDBJ whole genome shotgun (WGS) entry which is preliminary data.</text>
</comment>
<dbReference type="AlphaFoldDB" id="A0A645DT92"/>
<proteinExistence type="predicted"/>
<name>A0A645DT92_9ZZZZ</name>
<evidence type="ECO:0000313" key="1">
    <source>
        <dbReference type="EMBL" id="MPM92577.1"/>
    </source>
</evidence>
<sequence>MDKGKMIARHYLETGILGAYETADVAHEEKVDGKCAPCFEDATVNFEADQTTAHRNMMIEGRRFRICSVFPTDAECTPTDKLLGLIDTELRKEAHIA</sequence>
<dbReference type="EMBL" id="VSSQ01039502">
    <property type="protein sequence ID" value="MPM92577.1"/>
    <property type="molecule type" value="Genomic_DNA"/>
</dbReference>
<gene>
    <name evidence="1" type="ORF">SDC9_139712</name>
</gene>
<protein>
    <submittedName>
        <fullName evidence="1">Uncharacterized protein</fullName>
    </submittedName>
</protein>
<reference evidence="1" key="1">
    <citation type="submission" date="2019-08" db="EMBL/GenBank/DDBJ databases">
        <authorList>
            <person name="Kucharzyk K."/>
            <person name="Murdoch R.W."/>
            <person name="Higgins S."/>
            <person name="Loffler F."/>
        </authorList>
    </citation>
    <scope>NUCLEOTIDE SEQUENCE</scope>
</reference>
<accession>A0A645DT92</accession>
<organism evidence="1">
    <name type="scientific">bioreactor metagenome</name>
    <dbReference type="NCBI Taxonomy" id="1076179"/>
    <lineage>
        <taxon>unclassified sequences</taxon>
        <taxon>metagenomes</taxon>
        <taxon>ecological metagenomes</taxon>
    </lineage>
</organism>